<name>A0AAN7B8K7_9PEZI</name>
<evidence type="ECO:0000256" key="4">
    <source>
        <dbReference type="ARBA" id="ARBA00022723"/>
    </source>
</evidence>
<dbReference type="InterPro" id="IPR001128">
    <property type="entry name" value="Cyt_P450"/>
</dbReference>
<accession>A0AAN7B8K7</accession>
<dbReference type="GO" id="GO:0020037">
    <property type="term" value="F:heme binding"/>
    <property type="evidence" value="ECO:0007669"/>
    <property type="project" value="InterPro"/>
</dbReference>
<organism evidence="9 10">
    <name type="scientific">Rhypophila decipiens</name>
    <dbReference type="NCBI Taxonomy" id="261697"/>
    <lineage>
        <taxon>Eukaryota</taxon>
        <taxon>Fungi</taxon>
        <taxon>Dikarya</taxon>
        <taxon>Ascomycota</taxon>
        <taxon>Pezizomycotina</taxon>
        <taxon>Sordariomycetes</taxon>
        <taxon>Sordariomycetidae</taxon>
        <taxon>Sordariales</taxon>
        <taxon>Naviculisporaceae</taxon>
        <taxon>Rhypophila</taxon>
    </lineage>
</organism>
<evidence type="ECO:0000256" key="2">
    <source>
        <dbReference type="ARBA" id="ARBA00010617"/>
    </source>
</evidence>
<dbReference type="InterPro" id="IPR050121">
    <property type="entry name" value="Cytochrome_P450_monoxygenase"/>
</dbReference>
<comment type="similarity">
    <text evidence="2">Belongs to the cytochrome P450 family.</text>
</comment>
<keyword evidence="5" id="KW-0560">Oxidoreductase</keyword>
<dbReference type="PRINTS" id="PR00463">
    <property type="entry name" value="EP450I"/>
</dbReference>
<dbReference type="Proteomes" id="UP001301769">
    <property type="component" value="Unassembled WGS sequence"/>
</dbReference>
<reference evidence="9" key="1">
    <citation type="journal article" date="2023" name="Mol. Phylogenet. Evol.">
        <title>Genome-scale phylogeny and comparative genomics of the fungal order Sordariales.</title>
        <authorList>
            <person name="Hensen N."/>
            <person name="Bonometti L."/>
            <person name="Westerberg I."/>
            <person name="Brannstrom I.O."/>
            <person name="Guillou S."/>
            <person name="Cros-Aarteil S."/>
            <person name="Calhoun S."/>
            <person name="Haridas S."/>
            <person name="Kuo A."/>
            <person name="Mondo S."/>
            <person name="Pangilinan J."/>
            <person name="Riley R."/>
            <person name="LaButti K."/>
            <person name="Andreopoulos B."/>
            <person name="Lipzen A."/>
            <person name="Chen C."/>
            <person name="Yan M."/>
            <person name="Daum C."/>
            <person name="Ng V."/>
            <person name="Clum A."/>
            <person name="Steindorff A."/>
            <person name="Ohm R.A."/>
            <person name="Martin F."/>
            <person name="Silar P."/>
            <person name="Natvig D.O."/>
            <person name="Lalanne C."/>
            <person name="Gautier V."/>
            <person name="Ament-Velasquez S.L."/>
            <person name="Kruys A."/>
            <person name="Hutchinson M.I."/>
            <person name="Powell A.J."/>
            <person name="Barry K."/>
            <person name="Miller A.N."/>
            <person name="Grigoriev I.V."/>
            <person name="Debuchy R."/>
            <person name="Gladieux P."/>
            <person name="Hiltunen Thoren M."/>
            <person name="Johannesson H."/>
        </authorList>
    </citation>
    <scope>NUCLEOTIDE SEQUENCE</scope>
    <source>
        <strain evidence="9">PSN293</strain>
    </source>
</reference>
<dbReference type="AlphaFoldDB" id="A0AAN7B8K7"/>
<evidence type="ECO:0000256" key="3">
    <source>
        <dbReference type="ARBA" id="ARBA00022617"/>
    </source>
</evidence>
<protein>
    <submittedName>
        <fullName evidence="9">Pisatin demethylase</fullName>
    </submittedName>
</protein>
<evidence type="ECO:0000256" key="1">
    <source>
        <dbReference type="ARBA" id="ARBA00001971"/>
    </source>
</evidence>
<reference evidence="9" key="2">
    <citation type="submission" date="2023-05" db="EMBL/GenBank/DDBJ databases">
        <authorList>
            <consortium name="Lawrence Berkeley National Laboratory"/>
            <person name="Steindorff A."/>
            <person name="Hensen N."/>
            <person name="Bonometti L."/>
            <person name="Westerberg I."/>
            <person name="Brannstrom I.O."/>
            <person name="Guillou S."/>
            <person name="Cros-Aarteil S."/>
            <person name="Calhoun S."/>
            <person name="Haridas S."/>
            <person name="Kuo A."/>
            <person name="Mondo S."/>
            <person name="Pangilinan J."/>
            <person name="Riley R."/>
            <person name="Labutti K."/>
            <person name="Andreopoulos B."/>
            <person name="Lipzen A."/>
            <person name="Chen C."/>
            <person name="Yanf M."/>
            <person name="Daum C."/>
            <person name="Ng V."/>
            <person name="Clum A."/>
            <person name="Ohm R."/>
            <person name="Martin F."/>
            <person name="Silar P."/>
            <person name="Natvig D."/>
            <person name="Lalanne C."/>
            <person name="Gautier V."/>
            <person name="Ament-Velasquez S.L."/>
            <person name="Kruys A."/>
            <person name="Hutchinson M.I."/>
            <person name="Powell A.J."/>
            <person name="Barry K."/>
            <person name="Miller A.N."/>
            <person name="Grigoriev I.V."/>
            <person name="Debuchy R."/>
            <person name="Gladieux P."/>
            <person name="Thoren M.H."/>
            <person name="Johannesson H."/>
        </authorList>
    </citation>
    <scope>NUCLEOTIDE SEQUENCE</scope>
    <source>
        <strain evidence="9">PSN293</strain>
    </source>
</reference>
<evidence type="ECO:0000256" key="8">
    <source>
        <dbReference type="PIRSR" id="PIRSR602401-1"/>
    </source>
</evidence>
<dbReference type="EMBL" id="MU858065">
    <property type="protein sequence ID" value="KAK4216726.1"/>
    <property type="molecule type" value="Genomic_DNA"/>
</dbReference>
<proteinExistence type="inferred from homology"/>
<evidence type="ECO:0000313" key="10">
    <source>
        <dbReference type="Proteomes" id="UP001301769"/>
    </source>
</evidence>
<dbReference type="InterPro" id="IPR036396">
    <property type="entry name" value="Cyt_P450_sf"/>
</dbReference>
<comment type="caution">
    <text evidence="9">The sequence shown here is derived from an EMBL/GenBank/DDBJ whole genome shotgun (WGS) entry which is preliminary data.</text>
</comment>
<dbReference type="CDD" id="cd11060">
    <property type="entry name" value="CYP57A1-like"/>
    <property type="match status" value="1"/>
</dbReference>
<sequence>MYPTIVDTILSHPFLSGGLALLVYYAVSTLQAWSRLRHIPGPPLASISYLWMILTARSARMSTIFADLSRQYASPVVRIGPNDVLTDDVELLRRMGAVRGTYDKSDWYKSLRWQAYVDSTFTTSNHAVHDTRKARIAVAYNISGREQVDLVEPTVDEQVTAMIRLLRGKYLPEPGRLFDFSRVSSYFTMDVVTRAAFGKEFGNLTQDKDVTGFITGLRDAWPVISMVAEWPFMRRMLFSKTYLWFFGPKPTDQNGQGKLMGAVVDVVADRFGNDKKVDDVSTKKDMLASWKEHGLNRQDCEAEGLLAIVAGSETSASAMRIIMLSLLSSPVTYCKLKQVVKQAVREGKASSPVITKEECSAIPHLRAVIYEGLRMRPPAPCQFPKVVPSQGETVQGKFFLPGGTNVGMNLPALLRQEAVFGPDADLFRPERFMEAADEAQRIEMERTVELVFGSGRWMCAGKPIAFMELYKAFFELFRNFDFQLASPLTPLYSKSYLVFVEEDMWLKVTEAAME</sequence>
<keyword evidence="7" id="KW-0503">Monooxygenase</keyword>
<dbReference type="SUPFAM" id="SSF48264">
    <property type="entry name" value="Cytochrome P450"/>
    <property type="match status" value="1"/>
</dbReference>
<dbReference type="GO" id="GO:0016705">
    <property type="term" value="F:oxidoreductase activity, acting on paired donors, with incorporation or reduction of molecular oxygen"/>
    <property type="evidence" value="ECO:0007669"/>
    <property type="project" value="InterPro"/>
</dbReference>
<comment type="cofactor">
    <cofactor evidence="1 8">
        <name>heme</name>
        <dbReference type="ChEBI" id="CHEBI:30413"/>
    </cofactor>
</comment>
<evidence type="ECO:0000313" key="9">
    <source>
        <dbReference type="EMBL" id="KAK4216726.1"/>
    </source>
</evidence>
<evidence type="ECO:0000256" key="6">
    <source>
        <dbReference type="ARBA" id="ARBA00023004"/>
    </source>
</evidence>
<keyword evidence="4 8" id="KW-0479">Metal-binding</keyword>
<dbReference type="PRINTS" id="PR00385">
    <property type="entry name" value="P450"/>
</dbReference>
<dbReference type="InterPro" id="IPR002401">
    <property type="entry name" value="Cyt_P450_E_grp-I"/>
</dbReference>
<evidence type="ECO:0000256" key="7">
    <source>
        <dbReference type="ARBA" id="ARBA00023033"/>
    </source>
</evidence>
<dbReference type="GO" id="GO:0004497">
    <property type="term" value="F:monooxygenase activity"/>
    <property type="evidence" value="ECO:0007669"/>
    <property type="project" value="UniProtKB-KW"/>
</dbReference>
<gene>
    <name evidence="9" type="ORF">QBC37DRAFT_309430</name>
</gene>
<dbReference type="Pfam" id="PF00067">
    <property type="entry name" value="p450"/>
    <property type="match status" value="1"/>
</dbReference>
<dbReference type="PANTHER" id="PTHR24305">
    <property type="entry name" value="CYTOCHROME P450"/>
    <property type="match status" value="1"/>
</dbReference>
<keyword evidence="6 8" id="KW-0408">Iron</keyword>
<keyword evidence="3 8" id="KW-0349">Heme</keyword>
<dbReference type="Gene3D" id="1.10.630.10">
    <property type="entry name" value="Cytochrome P450"/>
    <property type="match status" value="1"/>
</dbReference>
<keyword evidence="10" id="KW-1185">Reference proteome</keyword>
<dbReference type="PANTHER" id="PTHR24305:SF77">
    <property type="entry name" value="CYTOCHROME P450 MONOOXYGENASE"/>
    <property type="match status" value="1"/>
</dbReference>
<feature type="binding site" description="axial binding residue" evidence="8">
    <location>
        <position position="459"/>
    </location>
    <ligand>
        <name>heme</name>
        <dbReference type="ChEBI" id="CHEBI:30413"/>
    </ligand>
    <ligandPart>
        <name>Fe</name>
        <dbReference type="ChEBI" id="CHEBI:18248"/>
    </ligandPart>
</feature>
<dbReference type="GO" id="GO:0005506">
    <property type="term" value="F:iron ion binding"/>
    <property type="evidence" value="ECO:0007669"/>
    <property type="project" value="InterPro"/>
</dbReference>
<evidence type="ECO:0000256" key="5">
    <source>
        <dbReference type="ARBA" id="ARBA00023002"/>
    </source>
</evidence>